<dbReference type="Gene3D" id="3.40.50.720">
    <property type="entry name" value="NAD(P)-binding Rossmann-like Domain"/>
    <property type="match status" value="1"/>
</dbReference>
<dbReference type="SUPFAM" id="SSF51735">
    <property type="entry name" value="NAD(P)-binding Rossmann-fold domains"/>
    <property type="match status" value="1"/>
</dbReference>
<sequence length="182" mass="18605">MAAVERWAAPAAEGRSALPLPSGGGAAAPACPAPGPAPPPAAKRRRTSGGPHLRVAVVCGPSTEGLPLAVVLAERGHSVVVVDSDAARLESLRDGRLPFLEAGGPELLARCLRSCPERLQLTGDIQAVSECDVIVVTTGTPVDEHLNPHFRAAAGPWSRAWGACAGTCAGARLWCCGPRSSQ</sequence>
<feature type="compositionally biased region" description="Low complexity" evidence="1">
    <location>
        <begin position="1"/>
        <end position="21"/>
    </location>
</feature>
<dbReference type="InterPro" id="IPR036291">
    <property type="entry name" value="NAD(P)-bd_dom_sf"/>
</dbReference>
<feature type="region of interest" description="Disordered" evidence="1">
    <location>
        <begin position="1"/>
        <end position="49"/>
    </location>
</feature>
<accession>A0ABN9XSZ7</accession>
<protein>
    <recommendedName>
        <fullName evidence="2">UDP-glucose/GDP-mannose dehydrogenase N-terminal domain-containing protein</fullName>
    </recommendedName>
</protein>
<name>A0ABN9XSZ7_9DINO</name>
<dbReference type="Proteomes" id="UP001189429">
    <property type="component" value="Unassembled WGS sequence"/>
</dbReference>
<dbReference type="InterPro" id="IPR001732">
    <property type="entry name" value="UDP-Glc/GDP-Man_DH_N"/>
</dbReference>
<feature type="domain" description="UDP-glucose/GDP-mannose dehydrogenase N-terminal" evidence="2">
    <location>
        <begin position="65"/>
        <end position="144"/>
    </location>
</feature>
<organism evidence="3 4">
    <name type="scientific">Prorocentrum cordatum</name>
    <dbReference type="NCBI Taxonomy" id="2364126"/>
    <lineage>
        <taxon>Eukaryota</taxon>
        <taxon>Sar</taxon>
        <taxon>Alveolata</taxon>
        <taxon>Dinophyceae</taxon>
        <taxon>Prorocentrales</taxon>
        <taxon>Prorocentraceae</taxon>
        <taxon>Prorocentrum</taxon>
    </lineage>
</organism>
<proteinExistence type="predicted"/>
<keyword evidence="4" id="KW-1185">Reference proteome</keyword>
<gene>
    <name evidence="3" type="ORF">PCOR1329_LOCUS79399</name>
</gene>
<feature type="compositionally biased region" description="Pro residues" evidence="1">
    <location>
        <begin position="31"/>
        <end position="41"/>
    </location>
</feature>
<reference evidence="3" key="1">
    <citation type="submission" date="2023-10" db="EMBL/GenBank/DDBJ databases">
        <authorList>
            <person name="Chen Y."/>
            <person name="Shah S."/>
            <person name="Dougan E. K."/>
            <person name="Thang M."/>
            <person name="Chan C."/>
        </authorList>
    </citation>
    <scope>NUCLEOTIDE SEQUENCE [LARGE SCALE GENOMIC DNA]</scope>
</reference>
<dbReference type="PANTHER" id="PTHR43750:SF3">
    <property type="entry name" value="UDP-GLUCOSE 6-DEHYDROGENASE TUAD"/>
    <property type="match status" value="1"/>
</dbReference>
<dbReference type="PANTHER" id="PTHR43750">
    <property type="entry name" value="UDP-GLUCOSE 6-DEHYDROGENASE TUAD"/>
    <property type="match status" value="1"/>
</dbReference>
<evidence type="ECO:0000259" key="2">
    <source>
        <dbReference type="Pfam" id="PF03721"/>
    </source>
</evidence>
<evidence type="ECO:0000313" key="4">
    <source>
        <dbReference type="Proteomes" id="UP001189429"/>
    </source>
</evidence>
<dbReference type="Pfam" id="PF03721">
    <property type="entry name" value="UDPG_MGDP_dh_N"/>
    <property type="match status" value="1"/>
</dbReference>
<evidence type="ECO:0000313" key="3">
    <source>
        <dbReference type="EMBL" id="CAK0902953.1"/>
    </source>
</evidence>
<feature type="non-terminal residue" evidence="3">
    <location>
        <position position="182"/>
    </location>
</feature>
<evidence type="ECO:0000256" key="1">
    <source>
        <dbReference type="SAM" id="MobiDB-lite"/>
    </source>
</evidence>
<dbReference type="EMBL" id="CAUYUJ010021143">
    <property type="protein sequence ID" value="CAK0902953.1"/>
    <property type="molecule type" value="Genomic_DNA"/>
</dbReference>
<comment type="caution">
    <text evidence="3">The sequence shown here is derived from an EMBL/GenBank/DDBJ whole genome shotgun (WGS) entry which is preliminary data.</text>
</comment>